<name>A0A397VSU7_9GLOM</name>
<reference evidence="2 3" key="1">
    <citation type="submission" date="2018-06" db="EMBL/GenBank/DDBJ databases">
        <title>Comparative genomics reveals the genomic features of Rhizophagus irregularis, R. cerebriforme, R. diaphanum and Gigaspora rosea, and their symbiotic lifestyle signature.</title>
        <authorList>
            <person name="Morin E."/>
            <person name="San Clemente H."/>
            <person name="Chen E.C.H."/>
            <person name="De La Providencia I."/>
            <person name="Hainaut M."/>
            <person name="Kuo A."/>
            <person name="Kohler A."/>
            <person name="Murat C."/>
            <person name="Tang N."/>
            <person name="Roy S."/>
            <person name="Loubradou J."/>
            <person name="Henrissat B."/>
            <person name="Grigoriev I.V."/>
            <person name="Corradi N."/>
            <person name="Roux C."/>
            <person name="Martin F.M."/>
        </authorList>
    </citation>
    <scope>NUCLEOTIDE SEQUENCE [LARGE SCALE GENOMIC DNA]</scope>
    <source>
        <strain evidence="2 3">DAOM 194757</strain>
    </source>
</reference>
<keyword evidence="3" id="KW-1185">Reference proteome</keyword>
<keyword evidence="1" id="KW-0472">Membrane</keyword>
<sequence length="84" mass="10635">MIKTVISFMGLQILLKDGFDQLCYMQYILLYILYAIKSDKHHTPVKPMNLYMHYFRYFFFFFFFQNKKKFIIFFFFFKKKKTRF</sequence>
<evidence type="ECO:0000313" key="3">
    <source>
        <dbReference type="Proteomes" id="UP000266673"/>
    </source>
</evidence>
<keyword evidence="1" id="KW-1133">Transmembrane helix</keyword>
<feature type="transmembrane region" description="Helical" evidence="1">
    <location>
        <begin position="21"/>
        <end position="37"/>
    </location>
</feature>
<dbReference type="AlphaFoldDB" id="A0A397VSU7"/>
<evidence type="ECO:0000313" key="2">
    <source>
        <dbReference type="EMBL" id="RIB25630.1"/>
    </source>
</evidence>
<evidence type="ECO:0000256" key="1">
    <source>
        <dbReference type="SAM" id="Phobius"/>
    </source>
</evidence>
<organism evidence="2 3">
    <name type="scientific">Gigaspora rosea</name>
    <dbReference type="NCBI Taxonomy" id="44941"/>
    <lineage>
        <taxon>Eukaryota</taxon>
        <taxon>Fungi</taxon>
        <taxon>Fungi incertae sedis</taxon>
        <taxon>Mucoromycota</taxon>
        <taxon>Glomeromycotina</taxon>
        <taxon>Glomeromycetes</taxon>
        <taxon>Diversisporales</taxon>
        <taxon>Gigasporaceae</taxon>
        <taxon>Gigaspora</taxon>
    </lineage>
</organism>
<dbReference type="Proteomes" id="UP000266673">
    <property type="component" value="Unassembled WGS sequence"/>
</dbReference>
<feature type="transmembrane region" description="Helical" evidence="1">
    <location>
        <begin position="57"/>
        <end position="77"/>
    </location>
</feature>
<dbReference type="EMBL" id="QKWP01000167">
    <property type="protein sequence ID" value="RIB25630.1"/>
    <property type="molecule type" value="Genomic_DNA"/>
</dbReference>
<accession>A0A397VSU7</accession>
<proteinExistence type="predicted"/>
<comment type="caution">
    <text evidence="2">The sequence shown here is derived from an EMBL/GenBank/DDBJ whole genome shotgun (WGS) entry which is preliminary data.</text>
</comment>
<keyword evidence="1" id="KW-0812">Transmembrane</keyword>
<protein>
    <submittedName>
        <fullName evidence="2">Uncharacterized protein</fullName>
    </submittedName>
</protein>
<gene>
    <name evidence="2" type="ORF">C2G38_438024</name>
</gene>